<evidence type="ECO:0000256" key="1">
    <source>
        <dbReference type="SAM" id="MobiDB-lite"/>
    </source>
</evidence>
<dbReference type="Proteomes" id="UP000663419">
    <property type="component" value="Chromosome 1"/>
</dbReference>
<dbReference type="AlphaFoldDB" id="A0A8A1L7P3"/>
<sequence>MAKRPWKNSTIMRQCNDRMKRREYEIETMAIIQLFFFMRWQVLRPKTISRTRNTHVGIRELVKIEQQQQKPNLTKENGSAVSRKASPLDETEGRGRDMKYEKTQSEQKRKLRTQFTKRHIPILKLFFLKKTKTKKEEKKKKKRKRSI</sequence>
<gene>
    <name evidence="2" type="ORF">I7I53_08854</name>
</gene>
<reference evidence="2" key="1">
    <citation type="submission" date="2021-01" db="EMBL/GenBank/DDBJ databases">
        <title>Chromosome-level genome assembly of a human fungal pathogen reveals clustering of transcriptionally co-regulated genes.</title>
        <authorList>
            <person name="Voorhies M."/>
            <person name="Cohen S."/>
            <person name="Shea T.P."/>
            <person name="Petrus S."/>
            <person name="Munoz J.F."/>
            <person name="Poplawski S."/>
            <person name="Goldman W.E."/>
            <person name="Michael T."/>
            <person name="Cuomo C.A."/>
            <person name="Sil A."/>
            <person name="Beyhan S."/>
        </authorList>
    </citation>
    <scope>NUCLEOTIDE SEQUENCE</scope>
    <source>
        <strain evidence="2">H88</strain>
    </source>
</reference>
<proteinExistence type="predicted"/>
<organism evidence="2 3">
    <name type="scientific">Ajellomyces capsulatus (strain H88)</name>
    <name type="common">Darling's disease fungus</name>
    <name type="synonym">Histoplasma capsulatum</name>
    <dbReference type="NCBI Taxonomy" id="544711"/>
    <lineage>
        <taxon>Eukaryota</taxon>
        <taxon>Fungi</taxon>
        <taxon>Dikarya</taxon>
        <taxon>Ascomycota</taxon>
        <taxon>Pezizomycotina</taxon>
        <taxon>Eurotiomycetes</taxon>
        <taxon>Eurotiomycetidae</taxon>
        <taxon>Onygenales</taxon>
        <taxon>Ajellomycetaceae</taxon>
        <taxon>Histoplasma</taxon>
    </lineage>
</organism>
<dbReference type="VEuPathDB" id="FungiDB:I7I53_08854"/>
<dbReference type="EMBL" id="CP069102">
    <property type="protein sequence ID" value="QSS48755.1"/>
    <property type="molecule type" value="Genomic_DNA"/>
</dbReference>
<accession>A0A8A1L7P3</accession>
<feature type="region of interest" description="Disordered" evidence="1">
    <location>
        <begin position="67"/>
        <end position="113"/>
    </location>
</feature>
<evidence type="ECO:0000313" key="2">
    <source>
        <dbReference type="EMBL" id="QSS48755.1"/>
    </source>
</evidence>
<evidence type="ECO:0000313" key="3">
    <source>
        <dbReference type="Proteomes" id="UP000663419"/>
    </source>
</evidence>
<protein>
    <submittedName>
        <fullName evidence="2">Uncharacterized protein</fullName>
    </submittedName>
</protein>
<feature type="compositionally biased region" description="Polar residues" evidence="1">
    <location>
        <begin position="67"/>
        <end position="80"/>
    </location>
</feature>
<name>A0A8A1L7P3_AJEC8</name>
<feature type="compositionally biased region" description="Basic and acidic residues" evidence="1">
    <location>
        <begin position="91"/>
        <end position="108"/>
    </location>
</feature>